<comment type="caution">
    <text evidence="3">The sequence shown here is derived from an EMBL/GenBank/DDBJ whole genome shotgun (WGS) entry which is preliminary data.</text>
</comment>
<dbReference type="SUPFAM" id="SSF55874">
    <property type="entry name" value="ATPase domain of HSP90 chaperone/DNA topoisomerase II/histidine kinase"/>
    <property type="match status" value="1"/>
</dbReference>
<sequence>MEQELSTQQARYPLRHDIDLHLTVMAVRRLPFIADLSEVDRTMLSTVVSELGSNILKYAERGEITLTLHHPRGRPCIDIIARDQGPGIPDIHQAMQEHYSTSGTLGLGLPGVQRMMSELTISTPPEGGTLVQARKWLGAAPVEPRPVSPLSCTGQQHAGLGLAWASENRPCYPERVSGDLAFIRPGPEGVSLVLIDVSGHGASANQLVQILEATLQQTREQEPARLLQLLHQRCIGTRGAAAGVALVNGERGELSYAGIGNTRICLRGHDPWRGISRDGVLGERFPTPLLQRQPLVAGDVVMLYSDGISESLNLRDGALDLAAEPATLAHLVIAHSGRSTDDASCIVLRVLPAEEK</sequence>
<dbReference type="SUPFAM" id="SSF81606">
    <property type="entry name" value="PP2C-like"/>
    <property type="match status" value="1"/>
</dbReference>
<gene>
    <name evidence="3" type="ORF">HMPREF1171_03913</name>
</gene>
<evidence type="ECO:0008006" key="5">
    <source>
        <dbReference type="Google" id="ProtNLM"/>
    </source>
</evidence>
<dbReference type="Proteomes" id="UP000005149">
    <property type="component" value="Unassembled WGS sequence"/>
</dbReference>
<dbReference type="InterPro" id="IPR036890">
    <property type="entry name" value="HATPase_C_sf"/>
</dbReference>
<dbReference type="Gene3D" id="3.60.40.10">
    <property type="entry name" value="PPM-type phosphatase domain"/>
    <property type="match status" value="1"/>
</dbReference>
<dbReference type="EMBL" id="AGWR01000039">
    <property type="protein sequence ID" value="EKB26054.1"/>
    <property type="molecule type" value="Genomic_DNA"/>
</dbReference>
<dbReference type="AlphaFoldDB" id="K1K2E9"/>
<accession>K1K2E9</accession>
<dbReference type="InterPro" id="IPR039248">
    <property type="entry name" value="Ptase_RsbX"/>
</dbReference>
<dbReference type="PATRIC" id="fig|1073377.4.peg.3971"/>
<dbReference type="CDD" id="cd16934">
    <property type="entry name" value="HATPase_RsbT-like"/>
    <property type="match status" value="1"/>
</dbReference>
<reference evidence="3 4" key="1">
    <citation type="submission" date="2012-06" db="EMBL/GenBank/DDBJ databases">
        <title>The Genome Sequence of Aeromonas hydrophila SSU.</title>
        <authorList>
            <consortium name="The Broad Institute Genome Sequencing Platform"/>
            <person name="Earl A."/>
            <person name="Ward D."/>
            <person name="Feldgarden M."/>
            <person name="Gevers D."/>
            <person name="Chopra A."/>
            <person name="Walker B."/>
            <person name="Young S.K."/>
            <person name="Zeng Q."/>
            <person name="Gargeya S."/>
            <person name="Fitzgerald M."/>
            <person name="Haas B."/>
            <person name="Abouelleil A."/>
            <person name="Alvarado L."/>
            <person name="Arachchi H.M."/>
            <person name="Berlin A.M."/>
            <person name="Chapman S.B."/>
            <person name="Goldberg J."/>
            <person name="Griggs A."/>
            <person name="Gujja S."/>
            <person name="Hansen M."/>
            <person name="Howarth C."/>
            <person name="Imamovic A."/>
            <person name="Larimer J."/>
            <person name="McCowan C."/>
            <person name="Montmayeur A."/>
            <person name="Murphy C."/>
            <person name="Neiman D."/>
            <person name="Pearson M."/>
            <person name="Priest M."/>
            <person name="Roberts A."/>
            <person name="Saif S."/>
            <person name="Shea T."/>
            <person name="Sisk P."/>
            <person name="Sykes S."/>
            <person name="Wortman J."/>
            <person name="Nusbaum C."/>
            <person name="Birren B."/>
        </authorList>
    </citation>
    <scope>NUCLEOTIDE SEQUENCE [LARGE SCALE GENOMIC DNA]</scope>
    <source>
        <strain evidence="3 4">SSU</strain>
    </source>
</reference>
<proteinExistence type="predicted"/>
<evidence type="ECO:0000313" key="4">
    <source>
        <dbReference type="Proteomes" id="UP000005149"/>
    </source>
</evidence>
<dbReference type="HOGENOM" id="CLU_066586_0_0_6"/>
<dbReference type="RefSeq" id="WP_005308139.1">
    <property type="nucleotide sequence ID" value="NZ_JH815591.1"/>
</dbReference>
<dbReference type="InterPro" id="IPR036457">
    <property type="entry name" value="PPM-type-like_dom_sf"/>
</dbReference>
<dbReference type="PANTHER" id="PTHR35801">
    <property type="entry name" value="PHOSPHOSERINE PHOSPHATASE RSBX"/>
    <property type="match status" value="1"/>
</dbReference>
<feature type="domain" description="Histidine kinase/HSP90-like ATPase" evidence="2">
    <location>
        <begin position="39"/>
        <end position="139"/>
    </location>
</feature>
<dbReference type="Pfam" id="PF02518">
    <property type="entry name" value="HATPase_c"/>
    <property type="match status" value="1"/>
</dbReference>
<dbReference type="SMART" id="SM00387">
    <property type="entry name" value="HATPase_c"/>
    <property type="match status" value="1"/>
</dbReference>
<evidence type="ECO:0000259" key="1">
    <source>
        <dbReference type="SMART" id="SM00331"/>
    </source>
</evidence>
<dbReference type="PANTHER" id="PTHR35801:SF1">
    <property type="entry name" value="PHOSPHOSERINE PHOSPHATASE RSBX"/>
    <property type="match status" value="1"/>
</dbReference>
<evidence type="ECO:0000313" key="3">
    <source>
        <dbReference type="EMBL" id="EKB26054.1"/>
    </source>
</evidence>
<evidence type="ECO:0000259" key="2">
    <source>
        <dbReference type="SMART" id="SM00387"/>
    </source>
</evidence>
<dbReference type="Gene3D" id="3.30.565.10">
    <property type="entry name" value="Histidine kinase-like ATPase, C-terminal domain"/>
    <property type="match status" value="1"/>
</dbReference>
<feature type="domain" description="PPM-type phosphatase" evidence="1">
    <location>
        <begin position="162"/>
        <end position="350"/>
    </location>
</feature>
<organism evidence="3 4">
    <name type="scientific">Aeromonas dhakensis</name>
    <dbReference type="NCBI Taxonomy" id="196024"/>
    <lineage>
        <taxon>Bacteria</taxon>
        <taxon>Pseudomonadati</taxon>
        <taxon>Pseudomonadota</taxon>
        <taxon>Gammaproteobacteria</taxon>
        <taxon>Aeromonadales</taxon>
        <taxon>Aeromonadaceae</taxon>
        <taxon>Aeromonas</taxon>
    </lineage>
</organism>
<keyword evidence="4" id="KW-1185">Reference proteome</keyword>
<dbReference type="InterPro" id="IPR001932">
    <property type="entry name" value="PPM-type_phosphatase-like_dom"/>
</dbReference>
<dbReference type="SMART" id="SM00331">
    <property type="entry name" value="PP2C_SIG"/>
    <property type="match status" value="1"/>
</dbReference>
<dbReference type="Pfam" id="PF07228">
    <property type="entry name" value="SpoIIE"/>
    <property type="match status" value="1"/>
</dbReference>
<dbReference type="InterPro" id="IPR003594">
    <property type="entry name" value="HATPase_dom"/>
</dbReference>
<protein>
    <recommendedName>
        <fullName evidence="5">Histidine kinase</fullName>
    </recommendedName>
</protein>
<name>K1K2E9_9GAMM</name>